<proteinExistence type="predicted"/>
<dbReference type="Pfam" id="PF07732">
    <property type="entry name" value="Cu-oxidase_3"/>
    <property type="match status" value="1"/>
</dbReference>
<keyword evidence="1" id="KW-0479">Metal-binding</keyword>
<evidence type="ECO:0000256" key="3">
    <source>
        <dbReference type="ARBA" id="ARBA00023008"/>
    </source>
</evidence>
<dbReference type="InterPro" id="IPR006311">
    <property type="entry name" value="TAT_signal"/>
</dbReference>
<feature type="domain" description="Plastocyanin-like" evidence="6">
    <location>
        <begin position="396"/>
        <end position="501"/>
    </location>
</feature>
<evidence type="ECO:0000259" key="6">
    <source>
        <dbReference type="Pfam" id="PF07731"/>
    </source>
</evidence>
<evidence type="ECO:0000259" key="7">
    <source>
        <dbReference type="Pfam" id="PF07732"/>
    </source>
</evidence>
<feature type="chain" id="PRO_5047530253" evidence="4">
    <location>
        <begin position="24"/>
        <end position="505"/>
    </location>
</feature>
<evidence type="ECO:0000259" key="5">
    <source>
        <dbReference type="Pfam" id="PF00394"/>
    </source>
</evidence>
<evidence type="ECO:0000256" key="2">
    <source>
        <dbReference type="ARBA" id="ARBA00023002"/>
    </source>
</evidence>
<reference evidence="8 9" key="1">
    <citation type="submission" date="2022-11" db="EMBL/GenBank/DDBJ databases">
        <title>Mycobacterium sp. nov.</title>
        <authorList>
            <person name="Papic B."/>
            <person name="Spicic S."/>
            <person name="Duvnjak S."/>
        </authorList>
    </citation>
    <scope>NUCLEOTIDE SEQUENCE [LARGE SCALE GENOMIC DNA]</scope>
    <source>
        <strain evidence="8 9">CVI_P4</strain>
    </source>
</reference>
<dbReference type="Pfam" id="PF07731">
    <property type="entry name" value="Cu-oxidase_2"/>
    <property type="match status" value="1"/>
</dbReference>
<keyword evidence="9" id="KW-1185">Reference proteome</keyword>
<dbReference type="InterPro" id="IPR001117">
    <property type="entry name" value="Cu-oxidase_2nd"/>
</dbReference>
<dbReference type="PANTHER" id="PTHR11709">
    <property type="entry name" value="MULTI-COPPER OXIDASE"/>
    <property type="match status" value="1"/>
</dbReference>
<dbReference type="SUPFAM" id="SSF49503">
    <property type="entry name" value="Cupredoxins"/>
    <property type="match status" value="3"/>
</dbReference>
<dbReference type="RefSeq" id="WP_265994898.1">
    <property type="nucleotide sequence ID" value="NZ_JAPJDN010000002.1"/>
</dbReference>
<accession>A0ABT3S7P8</accession>
<sequence length="505" mass="52747">MSRARPAAAMTRRGFLAAGALGAALVACGRPAPAPSAPGASAIAAAEAARPHTGTTVTTRLTPGSADIDLGGTRAGTLAFNGQVPGPLIRANVGDEIAVTVDNNLNHPSSVHWHGIALRNDMDGVAPATPNIAPAASFTYRFSSPYPGTYWAHPHTGLDTDYGLYLPVVIDDPAEPGRYDAEWIVMLDDWTSGVGSSPEQIFEGLRSGGMGGMGSMHGMPGMGGMGPMPGMGGVGTSDLLGGDAGDVNYPYYLINGRIPAAPTTFTAKPGQRIRIRIINAGADTAFRVALAGHRMTVTHTDGFPVIPTEVDAVLLGMGERYDVVVTAGDGVFPLVASAEGKNAVARALLSTAAGSGPGADYRPPELSGRIGTVDTVTATPEVQLPAGSDLALEARLSGTMMHYDWMINGRPYDHTVPLTIDRGQRATLTFANQTMMWHPMHLHGHTFQVLKADGSAGPRKDTVIVKPMQTVAVNLVADNPGIWMLHCHNGYHMDAGMMTTLDYVG</sequence>
<evidence type="ECO:0000256" key="4">
    <source>
        <dbReference type="SAM" id="SignalP"/>
    </source>
</evidence>
<dbReference type="InterPro" id="IPR008972">
    <property type="entry name" value="Cupredoxin"/>
</dbReference>
<dbReference type="PROSITE" id="PS00079">
    <property type="entry name" value="MULTICOPPER_OXIDASE1"/>
    <property type="match status" value="1"/>
</dbReference>
<dbReference type="EMBL" id="JAPJDO010000002">
    <property type="protein sequence ID" value="MCX2935519.1"/>
    <property type="molecule type" value="Genomic_DNA"/>
</dbReference>
<keyword evidence="2" id="KW-0560">Oxidoreductase</keyword>
<dbReference type="Gene3D" id="2.60.40.420">
    <property type="entry name" value="Cupredoxins - blue copper proteins"/>
    <property type="match status" value="3"/>
</dbReference>
<feature type="domain" description="Plastocyanin-like" evidence="7">
    <location>
        <begin position="71"/>
        <end position="174"/>
    </location>
</feature>
<feature type="domain" description="Plastocyanin-like" evidence="5">
    <location>
        <begin position="252"/>
        <end position="346"/>
    </location>
</feature>
<dbReference type="CDD" id="cd13870">
    <property type="entry name" value="CuRO_2_CopA_like_1"/>
    <property type="match status" value="1"/>
</dbReference>
<evidence type="ECO:0000313" key="9">
    <source>
        <dbReference type="Proteomes" id="UP001300745"/>
    </source>
</evidence>
<dbReference type="CDD" id="cd13896">
    <property type="entry name" value="CuRO_3_CopA"/>
    <property type="match status" value="1"/>
</dbReference>
<dbReference type="InterPro" id="IPR045087">
    <property type="entry name" value="Cu-oxidase_fam"/>
</dbReference>
<dbReference type="InterPro" id="IPR011706">
    <property type="entry name" value="Cu-oxidase_C"/>
</dbReference>
<dbReference type="InterPro" id="IPR011707">
    <property type="entry name" value="Cu-oxidase-like_N"/>
</dbReference>
<dbReference type="Proteomes" id="UP001300745">
    <property type="component" value="Unassembled WGS sequence"/>
</dbReference>
<keyword evidence="3" id="KW-0186">Copper</keyword>
<dbReference type="InterPro" id="IPR034279">
    <property type="entry name" value="CuRO_3_CopA"/>
</dbReference>
<name>A0ABT3S7P8_9MYCO</name>
<dbReference type="InterPro" id="IPR033138">
    <property type="entry name" value="Cu_oxidase_CS"/>
</dbReference>
<dbReference type="InterPro" id="IPR002355">
    <property type="entry name" value="Cu_oxidase_Cu_BS"/>
</dbReference>
<dbReference type="PROSITE" id="PS51257">
    <property type="entry name" value="PROKAR_LIPOPROTEIN"/>
    <property type="match status" value="1"/>
</dbReference>
<protein>
    <submittedName>
        <fullName evidence="8">Multicopper oxidase family protein</fullName>
    </submittedName>
</protein>
<evidence type="ECO:0000313" key="8">
    <source>
        <dbReference type="EMBL" id="MCX2935519.1"/>
    </source>
</evidence>
<dbReference type="PROSITE" id="PS00080">
    <property type="entry name" value="MULTICOPPER_OXIDASE2"/>
    <property type="match status" value="1"/>
</dbReference>
<gene>
    <name evidence="8" type="ORF">ORI27_02325</name>
</gene>
<evidence type="ECO:0000256" key="1">
    <source>
        <dbReference type="ARBA" id="ARBA00022723"/>
    </source>
</evidence>
<organism evidence="8 9">
    <name type="scientific">Mycobacterium pinniadriaticum</name>
    <dbReference type="NCBI Taxonomy" id="2994102"/>
    <lineage>
        <taxon>Bacteria</taxon>
        <taxon>Bacillati</taxon>
        <taxon>Actinomycetota</taxon>
        <taxon>Actinomycetes</taxon>
        <taxon>Mycobacteriales</taxon>
        <taxon>Mycobacteriaceae</taxon>
        <taxon>Mycobacterium</taxon>
    </lineage>
</organism>
<dbReference type="Pfam" id="PF00394">
    <property type="entry name" value="Cu-oxidase"/>
    <property type="match status" value="1"/>
</dbReference>
<comment type="caution">
    <text evidence="8">The sequence shown here is derived from an EMBL/GenBank/DDBJ whole genome shotgun (WGS) entry which is preliminary data.</text>
</comment>
<dbReference type="PANTHER" id="PTHR11709:SF394">
    <property type="entry name" value="FI03373P-RELATED"/>
    <property type="match status" value="1"/>
</dbReference>
<keyword evidence="4" id="KW-0732">Signal</keyword>
<dbReference type="PROSITE" id="PS51318">
    <property type="entry name" value="TAT"/>
    <property type="match status" value="1"/>
</dbReference>
<feature type="signal peptide" evidence="4">
    <location>
        <begin position="1"/>
        <end position="23"/>
    </location>
</feature>